<dbReference type="Proteomes" id="UP000094526">
    <property type="component" value="Unassembled WGS sequence"/>
</dbReference>
<dbReference type="VEuPathDB" id="FungiDB:CLCR_10337"/>
<evidence type="ECO:0000313" key="2">
    <source>
        <dbReference type="Proteomes" id="UP000094526"/>
    </source>
</evidence>
<dbReference type="OrthoDB" id="2522477at2759"/>
<protein>
    <submittedName>
        <fullName evidence="1">Uncharacterized protein</fullName>
    </submittedName>
</protein>
<dbReference type="EMBL" id="LGRB01000008">
    <property type="protein sequence ID" value="OCT53488.1"/>
    <property type="molecule type" value="Genomic_DNA"/>
</dbReference>
<evidence type="ECO:0000313" key="1">
    <source>
        <dbReference type="EMBL" id="OCT53488.1"/>
    </source>
</evidence>
<comment type="caution">
    <text evidence="1">The sequence shown here is derived from an EMBL/GenBank/DDBJ whole genome shotgun (WGS) entry which is preliminary data.</text>
</comment>
<reference evidence="2" key="1">
    <citation type="submission" date="2015-07" db="EMBL/GenBank/DDBJ databases">
        <authorList>
            <person name="Teixeira M.M."/>
            <person name="Souza R.C."/>
            <person name="Almeida L.G."/>
            <person name="Vicente V.A."/>
            <person name="de Hoog S."/>
            <person name="Bocca A.L."/>
            <person name="de Almeida S.R."/>
            <person name="Vasconcelos A.T."/>
            <person name="Felipe M.S."/>
        </authorList>
    </citation>
    <scope>NUCLEOTIDE SEQUENCE [LARGE SCALE GENOMIC DNA]</scope>
    <source>
        <strain evidence="2">KSF</strain>
    </source>
</reference>
<accession>A0A1C1CYI1</accession>
<name>A0A1C1CYI1_9EURO</name>
<dbReference type="AlphaFoldDB" id="A0A1C1CYI1"/>
<proteinExistence type="predicted"/>
<keyword evidence="2" id="KW-1185">Reference proteome</keyword>
<gene>
    <name evidence="1" type="ORF">CLCR_10337</name>
</gene>
<dbReference type="VEuPathDB" id="FungiDB:G647_00453"/>
<organism evidence="1 2">
    <name type="scientific">Cladophialophora carrionii</name>
    <dbReference type="NCBI Taxonomy" id="86049"/>
    <lineage>
        <taxon>Eukaryota</taxon>
        <taxon>Fungi</taxon>
        <taxon>Dikarya</taxon>
        <taxon>Ascomycota</taxon>
        <taxon>Pezizomycotina</taxon>
        <taxon>Eurotiomycetes</taxon>
        <taxon>Chaetothyriomycetidae</taxon>
        <taxon>Chaetothyriales</taxon>
        <taxon>Herpotrichiellaceae</taxon>
        <taxon>Cladophialophora</taxon>
    </lineage>
</organism>
<sequence>MSKPRTCYFHDFASHAETPRIWQSLPVGDTSTCPETPASKGLACPDRIESRLETDGRRAKWVQNVSIRISTFDVAGAAFELQLISRFPNLKSLTVGDVPSYLEPNQAWTNLKIHFDHASLLEKESFKGAFDLTGLRQLKKLSITAEQECVIDRSDPHRPRDYGVDSAWRPTNLVKRLPARLEHLKVKGYVFRWSVDLAGLVDDLFGTAGTVGTQAHHSA</sequence>